<dbReference type="SUPFAM" id="SSF53474">
    <property type="entry name" value="alpha/beta-Hydrolases"/>
    <property type="match status" value="1"/>
</dbReference>
<gene>
    <name evidence="2" type="ORF">EVOR1521_LOCUS28602</name>
</gene>
<dbReference type="PANTHER" id="PTHR12277:SF197">
    <property type="entry name" value="CHROMOSOME UNDETERMINED SCAFFOLD_38, WHOLE GENOME SHOTGUN SEQUENCE"/>
    <property type="match status" value="1"/>
</dbReference>
<dbReference type="InterPro" id="IPR029058">
    <property type="entry name" value="AB_hydrolase_fold"/>
</dbReference>
<organism evidence="2 3">
    <name type="scientific">Effrenium voratum</name>
    <dbReference type="NCBI Taxonomy" id="2562239"/>
    <lineage>
        <taxon>Eukaryota</taxon>
        <taxon>Sar</taxon>
        <taxon>Alveolata</taxon>
        <taxon>Dinophyceae</taxon>
        <taxon>Suessiales</taxon>
        <taxon>Symbiodiniaceae</taxon>
        <taxon>Effrenium</taxon>
    </lineage>
</organism>
<dbReference type="AlphaFoldDB" id="A0AA36JI85"/>
<evidence type="ECO:0000313" key="3">
    <source>
        <dbReference type="Proteomes" id="UP001178507"/>
    </source>
</evidence>
<name>A0AA36JI85_9DINO</name>
<sequence>MWGNLGNRFIFPAPQPSYGAASYKRNLCWIPWNSVISPTRANTASGIPCLWFPAPKAATVILFFHANAEDLGMSFAVLRHIRDQFKVNVLAVEYPGYGLLHHMEPSDSAVYEVALTAFRFLVDEIGVRYSQIILFGRSLGSGPAVFLAAQYPVGGLILVSAFSSIKAAVQSIIGRAVAWTFTERFPNSRIIANVSCSTLFIHGEADSLIPAEHSLRLFKRCRARKLLVTPPNMEHNSNLFGDAAFLAVPAIHFFGFPGYYTASPPRLQAHLFEDPAKRARRESSRPTSSGKPSWLCDCLAKGDAQHVDVTFCRQENSVEDLTIRFNGQSQEPKEEQGTPPLSPAPQCREPDPGLEDNEMENDIMQSDIEMPLEDQEDHADTPPKRAGGEGGTDEIVMSYTT</sequence>
<keyword evidence="3" id="KW-1185">Reference proteome</keyword>
<dbReference type="Gene3D" id="3.40.50.1820">
    <property type="entry name" value="alpha/beta hydrolase"/>
    <property type="match status" value="1"/>
</dbReference>
<comment type="caution">
    <text evidence="2">The sequence shown here is derived from an EMBL/GenBank/DDBJ whole genome shotgun (WGS) entry which is preliminary data.</text>
</comment>
<reference evidence="2" key="1">
    <citation type="submission" date="2023-08" db="EMBL/GenBank/DDBJ databases">
        <authorList>
            <person name="Chen Y."/>
            <person name="Shah S."/>
            <person name="Dougan E. K."/>
            <person name="Thang M."/>
            <person name="Chan C."/>
        </authorList>
    </citation>
    <scope>NUCLEOTIDE SEQUENCE</scope>
</reference>
<dbReference type="EMBL" id="CAUJNA010003642">
    <property type="protein sequence ID" value="CAJ1406712.1"/>
    <property type="molecule type" value="Genomic_DNA"/>
</dbReference>
<protein>
    <submittedName>
        <fullName evidence="2">Uncharacterized protein</fullName>
    </submittedName>
</protein>
<dbReference type="PANTHER" id="PTHR12277">
    <property type="entry name" value="ALPHA/BETA HYDROLASE DOMAIN-CONTAINING PROTEIN"/>
    <property type="match status" value="1"/>
</dbReference>
<evidence type="ECO:0000313" key="2">
    <source>
        <dbReference type="EMBL" id="CAJ1406712.1"/>
    </source>
</evidence>
<proteinExistence type="predicted"/>
<dbReference type="Proteomes" id="UP001178507">
    <property type="component" value="Unassembled WGS sequence"/>
</dbReference>
<feature type="compositionally biased region" description="Basic and acidic residues" evidence="1">
    <location>
        <begin position="378"/>
        <end position="387"/>
    </location>
</feature>
<evidence type="ECO:0000256" key="1">
    <source>
        <dbReference type="SAM" id="MobiDB-lite"/>
    </source>
</evidence>
<feature type="compositionally biased region" description="Acidic residues" evidence="1">
    <location>
        <begin position="352"/>
        <end position="361"/>
    </location>
</feature>
<feature type="region of interest" description="Disordered" evidence="1">
    <location>
        <begin position="328"/>
        <end position="401"/>
    </location>
</feature>
<accession>A0AA36JI85</accession>